<dbReference type="GO" id="GO:0003676">
    <property type="term" value="F:nucleic acid binding"/>
    <property type="evidence" value="ECO:0007669"/>
    <property type="project" value="InterPro"/>
</dbReference>
<name>A0A176VX46_MARPO</name>
<proteinExistence type="predicted"/>
<accession>A0A176VX46</accession>
<comment type="caution">
    <text evidence="2">The sequence shown here is derived from an EMBL/GenBank/DDBJ whole genome shotgun (WGS) entry which is preliminary data.</text>
</comment>
<keyword evidence="3" id="KW-1185">Reference proteome</keyword>
<sequence length="185" mass="21276">MDAGIIAAFKRHYRCFHLQNALDRDEKNEVNLYKVDQLTAMRWCLASWNEISQQTIENCFRHTGLFEAVEDNHRAFLEEEQVEEELTDALHMLPLRDPMSIASLLNPIEESGVEHMFLNDEEIANLVTGQENDPSIGDPEEEKPAQLTRAEKLKGLSVVISMLNPADPVEHQVLRLQLSYKYITK</sequence>
<feature type="domain" description="DDE-1" evidence="1">
    <location>
        <begin position="1"/>
        <end position="60"/>
    </location>
</feature>
<evidence type="ECO:0000259" key="1">
    <source>
        <dbReference type="Pfam" id="PF03184"/>
    </source>
</evidence>
<protein>
    <recommendedName>
        <fullName evidence="1">DDE-1 domain-containing protein</fullName>
    </recommendedName>
</protein>
<evidence type="ECO:0000313" key="2">
    <source>
        <dbReference type="EMBL" id="OAE24963.1"/>
    </source>
</evidence>
<dbReference type="InterPro" id="IPR004875">
    <property type="entry name" value="DDE_SF_endonuclease_dom"/>
</dbReference>
<dbReference type="AlphaFoldDB" id="A0A176VX46"/>
<dbReference type="EMBL" id="LVLJ01002446">
    <property type="protein sequence ID" value="OAE24963.1"/>
    <property type="molecule type" value="Genomic_DNA"/>
</dbReference>
<dbReference type="Pfam" id="PF03184">
    <property type="entry name" value="DDE_1"/>
    <property type="match status" value="1"/>
</dbReference>
<organism evidence="2 3">
    <name type="scientific">Marchantia polymorpha subsp. ruderalis</name>
    <dbReference type="NCBI Taxonomy" id="1480154"/>
    <lineage>
        <taxon>Eukaryota</taxon>
        <taxon>Viridiplantae</taxon>
        <taxon>Streptophyta</taxon>
        <taxon>Embryophyta</taxon>
        <taxon>Marchantiophyta</taxon>
        <taxon>Marchantiopsida</taxon>
        <taxon>Marchantiidae</taxon>
        <taxon>Marchantiales</taxon>
        <taxon>Marchantiaceae</taxon>
        <taxon>Marchantia</taxon>
    </lineage>
</organism>
<dbReference type="Proteomes" id="UP000077202">
    <property type="component" value="Unassembled WGS sequence"/>
</dbReference>
<gene>
    <name evidence="2" type="ORF">AXG93_3545s1290</name>
</gene>
<reference evidence="2" key="1">
    <citation type="submission" date="2016-03" db="EMBL/GenBank/DDBJ databases">
        <title>Mechanisms controlling the formation of the plant cell surface in tip-growing cells are functionally conserved among land plants.</title>
        <authorList>
            <person name="Honkanen S."/>
            <person name="Jones V.A."/>
            <person name="Morieri G."/>
            <person name="Champion C."/>
            <person name="Hetherington A.J."/>
            <person name="Kelly S."/>
            <person name="Saint-Marcoux D."/>
            <person name="Proust H."/>
            <person name="Prescott H."/>
            <person name="Dolan L."/>
        </authorList>
    </citation>
    <scope>NUCLEOTIDE SEQUENCE [LARGE SCALE GENOMIC DNA]</scope>
    <source>
        <tissue evidence="2">Whole gametophyte</tissue>
    </source>
</reference>
<evidence type="ECO:0000313" key="3">
    <source>
        <dbReference type="Proteomes" id="UP000077202"/>
    </source>
</evidence>